<dbReference type="AlphaFoldDB" id="A0A7W9WUT1"/>
<keyword evidence="2" id="KW-1185">Reference proteome</keyword>
<sequence>MLLVLFSWSGQITLPDPDIARLLQESLVEFVTPPLSLGYRLTTEGVEIARRIGRMAQS</sequence>
<proteinExistence type="predicted"/>
<evidence type="ECO:0000313" key="2">
    <source>
        <dbReference type="Proteomes" id="UP000571554"/>
    </source>
</evidence>
<protein>
    <submittedName>
        <fullName evidence="1">Uncharacterized protein</fullName>
    </submittedName>
</protein>
<evidence type="ECO:0000313" key="1">
    <source>
        <dbReference type="EMBL" id="MBB6106740.1"/>
    </source>
</evidence>
<organism evidence="1 2">
    <name type="scientific">Paraburkholderia bannensis</name>
    <dbReference type="NCBI Taxonomy" id="765414"/>
    <lineage>
        <taxon>Bacteria</taxon>
        <taxon>Pseudomonadati</taxon>
        <taxon>Pseudomonadota</taxon>
        <taxon>Betaproteobacteria</taxon>
        <taxon>Burkholderiales</taxon>
        <taxon>Burkholderiaceae</taxon>
        <taxon>Paraburkholderia</taxon>
    </lineage>
</organism>
<name>A0A7W9WUT1_9BURK</name>
<dbReference type="EMBL" id="JACHBW010000031">
    <property type="protein sequence ID" value="MBB6106740.1"/>
    <property type="molecule type" value="Genomic_DNA"/>
</dbReference>
<gene>
    <name evidence="1" type="ORF">F4827_006616</name>
</gene>
<accession>A0A7W9WUT1</accession>
<reference evidence="1 2" key="1">
    <citation type="submission" date="2020-08" db="EMBL/GenBank/DDBJ databases">
        <title>Above-ground endophytic microbial communities from plants in different locations in the United States.</title>
        <authorList>
            <person name="Frank C."/>
        </authorList>
    </citation>
    <scope>NUCLEOTIDE SEQUENCE [LARGE SCALE GENOMIC DNA]</scope>
    <source>
        <strain evidence="1 2">WP4_2_2</strain>
    </source>
</reference>
<dbReference type="Proteomes" id="UP000571554">
    <property type="component" value="Unassembled WGS sequence"/>
</dbReference>
<dbReference type="RefSeq" id="WP_183732531.1">
    <property type="nucleotide sequence ID" value="NZ_JACHBW010000031.1"/>
</dbReference>
<comment type="caution">
    <text evidence="1">The sequence shown here is derived from an EMBL/GenBank/DDBJ whole genome shotgun (WGS) entry which is preliminary data.</text>
</comment>